<dbReference type="EMBL" id="MK217824">
    <property type="protein sequence ID" value="QGA73627.1"/>
    <property type="molecule type" value="Genomic_DNA"/>
</dbReference>
<dbReference type="GO" id="GO:0032549">
    <property type="term" value="F:ribonucleoside binding"/>
    <property type="evidence" value="ECO:0007669"/>
    <property type="project" value="InterPro"/>
</dbReference>
<comment type="similarity">
    <text evidence="1 7 8">Belongs to the RNA polymerase beta chain family.</text>
</comment>
<reference evidence="15" key="1">
    <citation type="journal article" date="2019" name="Mitochondrial DNA Part B Resour">
        <title>Characterization of the complete plastid genome of Fragilariopsis cylindrus.</title>
        <authorList>
            <person name="Zheng Z."/>
            <person name="Chen H."/>
            <person name="Du N."/>
        </authorList>
    </citation>
    <scope>NUCLEOTIDE SEQUENCE</scope>
</reference>
<dbReference type="CDD" id="cd00653">
    <property type="entry name" value="RNA_pol_B_RPB2"/>
    <property type="match status" value="1"/>
</dbReference>
<dbReference type="GO" id="GO:0003899">
    <property type="term" value="F:DNA-directed RNA polymerase activity"/>
    <property type="evidence" value="ECO:0007669"/>
    <property type="project" value="UniProtKB-UniRule"/>
</dbReference>
<dbReference type="Pfam" id="PF10385">
    <property type="entry name" value="RNA_pol_Rpb2_45"/>
    <property type="match status" value="1"/>
</dbReference>
<dbReference type="RefSeq" id="YP_009711928.1">
    <property type="nucleotide sequence ID" value="NC_045244.1"/>
</dbReference>
<dbReference type="Gene3D" id="3.90.1800.10">
    <property type="entry name" value="RNA polymerase alpha subunit dimerisation domain"/>
    <property type="match status" value="1"/>
</dbReference>
<dbReference type="InterPro" id="IPR037033">
    <property type="entry name" value="DNA-dir_RNAP_su2_hyb_sf"/>
</dbReference>
<protein>
    <recommendedName>
        <fullName evidence="7">DNA-directed RNA polymerase subunit beta</fullName>
        <ecNumber evidence="7">2.7.7.6</ecNumber>
    </recommendedName>
    <alternativeName>
        <fullName evidence="7">PEP</fullName>
    </alternativeName>
    <alternativeName>
        <fullName evidence="7">Plastid-encoded RNA polymerase subunit beta</fullName>
        <shortName evidence="7">RNA polymerase subunit beta</shortName>
    </alternativeName>
</protein>
<dbReference type="EC" id="2.7.7.6" evidence="7"/>
<dbReference type="InterPro" id="IPR015712">
    <property type="entry name" value="DNA-dir_RNA_pol_su2"/>
</dbReference>
<dbReference type="Gene3D" id="2.40.270.10">
    <property type="entry name" value="DNA-directed RNA polymerase, subunit 2, domain 6"/>
    <property type="match status" value="1"/>
</dbReference>
<sequence>MHKNINYINALPDFLAMQRVSFCWFITQGLTEELALFSKIYDFSQNTEYLMFSEEYILIKPLYNLVIAKKYSGNYRAQLVIPIEVRNKVLNQVHYQNQFPIITLPLMTTYATFIINGCERVIVSQIIRSPGIYFEKNKNQKVQTQFKRKLSADIHKLRTFLPSGETFISEFDLFFSKPKLDQPRINFTDTDDKIVDFLKNKRVKKILTNWENQTFDSKLSDHNSIPIYYYSLEFLKQSKNESSFSFFQCFKFYILISQTVTFESNSKVILLFLKWLKQEYTSTNLKTNFTNDNVITLLKYFQFLLKILTKYQIINKKSLNFSTFDGISNSKQILKLSDNQVKTIIRVYTKTIVNSQLNIQLNLNSRVVLVTEHLINWFFDIQNFSFLKQNINKLLLKKTNLSKLTQFATFRPTLYFSTSLKDQLKYLFGQVHTTYEIDPTPFDKYKNNIHKRTKRLRQLISKDAPKLIVQTEKDLLKVNKKIFKEELARHDNYLKKRDKYLKSKTQLLLYQKDHEIKTNYHKKYADKEVYAATLIPEYGSWIRFNFQKNNKLNAYNYPLKNQEEELMIQLDKITQKPILMLLKEMGLTDLEIYQNLYYSDFFYFNEPLLINSTYFKQPLSRFDSNIGYFKNISEFSQIFDPNYYNLGKVGRLKVNNRLSLKINERLQIITYEDIFAIIDKLISLTISKSVPDDIDHLKNKRVRSIGELLQNLFRIGFQRLVRKLRNQTNTVESNYLLNFSVINATIREFFGSSQLSQYLDQTNPLSSLTHRRRISGLGPGGLNRDHISFSVRDIHPSHYGRICPIETPEGQNVGLIASLTTCARVNKLGFLETPFWRVINGKVLKTGNPIYLTAEVEDLYKIAPADIATNKNNYLIRNIISVRYKQDFINVTPSEVDFISISTIQVVSVAASLIPFFEHDDANRALMGSNMQRQSVPLIFPQKPIVGTGLENQIAVDSGMTLNAHISGIVNSVTANKIIIKDDTNKKVIYKLQKYLRSNQQTCINQRPIVWKGEKIKSGQILSDGPAITSSELSLGQNTLVAYMPWQGYNFEDAILISERLVYDDVFTSIHIERYKIEINRNTEISEQTMKMIPNLPLSEVKHLNEDGIIRVGTFVKSGDILVGKVVSTNTYEQLPESKLLRAIFGAKPKGVKDNSYRMPHGESGRVIETVTFNRKTKLTYKSEKIYVFIAQIRKIQVGDKIAGRHGNKGIISRILARQDMPFLPDGTPIDIILNPLGVPSRMNVGQLYECLLGLAGDKLNCRFKILPFDEMYGLEVSRILINKKLRHASIKNNKSWLFNPYAPGKMVLVDGRTGKEFENPITVGNAYMLKLIHLVDDKMHSRATGPYSLITQQPLRGKAQHGGQRFGEMEVWALEGFGAAFTLKEILTIKSDDMQGRNETLNAIIKGQKIPQFGIPESFKVLLQELRSIGLDMSTYKIKQFSSSKKYEIEVNLVEKYNAFSKTFLPTSNINDISF</sequence>
<accession>A0A5Q0TZS0</accession>
<evidence type="ECO:0000256" key="6">
    <source>
        <dbReference type="ARBA" id="ARBA00048552"/>
    </source>
</evidence>
<dbReference type="PANTHER" id="PTHR20856">
    <property type="entry name" value="DNA-DIRECTED RNA POLYMERASE I SUBUNIT 2"/>
    <property type="match status" value="1"/>
</dbReference>
<gene>
    <name evidence="7 15" type="primary">rpoB</name>
</gene>
<dbReference type="HAMAP" id="MF_01321">
    <property type="entry name" value="RNApol_bact_RpoB"/>
    <property type="match status" value="1"/>
</dbReference>
<dbReference type="Pfam" id="PF00562">
    <property type="entry name" value="RNA_pol_Rpb2_6"/>
    <property type="match status" value="1"/>
</dbReference>
<organism evidence="15">
    <name type="scientific">Fragilariopsis cylindrus</name>
    <dbReference type="NCBI Taxonomy" id="186039"/>
    <lineage>
        <taxon>Eukaryota</taxon>
        <taxon>Sar</taxon>
        <taxon>Stramenopiles</taxon>
        <taxon>Ochrophyta</taxon>
        <taxon>Bacillariophyta</taxon>
        <taxon>Bacillariophyceae</taxon>
        <taxon>Bacillariophycidae</taxon>
        <taxon>Bacillariales</taxon>
        <taxon>Bacillariaceae</taxon>
        <taxon>Fragilariopsis</taxon>
    </lineage>
</organism>
<dbReference type="GO" id="GO:0003677">
    <property type="term" value="F:DNA binding"/>
    <property type="evidence" value="ECO:0007669"/>
    <property type="project" value="UniProtKB-UniRule"/>
</dbReference>
<evidence type="ECO:0000313" key="15">
    <source>
        <dbReference type="EMBL" id="QGA73627.1"/>
    </source>
</evidence>
<name>A0A5Q0TZS0_9STRA</name>
<dbReference type="PROSITE" id="PS01166">
    <property type="entry name" value="RNA_POL_BETA"/>
    <property type="match status" value="1"/>
</dbReference>
<keyword evidence="4 7" id="KW-0548">Nucleotidyltransferase</keyword>
<dbReference type="NCBIfam" id="NF001616">
    <property type="entry name" value="PRK00405.1"/>
    <property type="match status" value="1"/>
</dbReference>
<evidence type="ECO:0000256" key="7">
    <source>
        <dbReference type="HAMAP-Rule" id="MF_01321"/>
    </source>
</evidence>
<keyword evidence="5 7" id="KW-0804">Transcription</keyword>
<dbReference type="InterPro" id="IPR007121">
    <property type="entry name" value="RNA_pol_bsu_CS"/>
</dbReference>
<keyword evidence="3 7" id="KW-0808">Transferase</keyword>
<geneLocation type="chloroplast" evidence="15"/>
<evidence type="ECO:0000256" key="8">
    <source>
        <dbReference type="RuleBase" id="RU000434"/>
    </source>
</evidence>
<dbReference type="Gene3D" id="3.90.1100.10">
    <property type="match status" value="2"/>
</dbReference>
<evidence type="ECO:0000259" key="11">
    <source>
        <dbReference type="Pfam" id="PF04560"/>
    </source>
</evidence>
<dbReference type="Gene3D" id="2.40.50.150">
    <property type="match status" value="1"/>
</dbReference>
<comment type="catalytic activity">
    <reaction evidence="6 7 9">
        <text>RNA(n) + a ribonucleoside 5'-triphosphate = RNA(n+1) + diphosphate</text>
        <dbReference type="Rhea" id="RHEA:21248"/>
        <dbReference type="Rhea" id="RHEA-COMP:14527"/>
        <dbReference type="Rhea" id="RHEA-COMP:17342"/>
        <dbReference type="ChEBI" id="CHEBI:33019"/>
        <dbReference type="ChEBI" id="CHEBI:61557"/>
        <dbReference type="ChEBI" id="CHEBI:140395"/>
        <dbReference type="EC" id="2.7.7.6"/>
    </reaction>
</comment>
<dbReference type="InterPro" id="IPR042107">
    <property type="entry name" value="DNA-dir_RNA_pol_bsu_ext_1_sf"/>
</dbReference>
<feature type="domain" description="RNA polymerase Rpb2" evidence="11">
    <location>
        <begin position="1363"/>
        <end position="1437"/>
    </location>
</feature>
<keyword evidence="15" id="KW-0934">Plastid</keyword>
<keyword evidence="15" id="KW-0150">Chloroplast</keyword>
<evidence type="ECO:0000259" key="13">
    <source>
        <dbReference type="Pfam" id="PF04565"/>
    </source>
</evidence>
<evidence type="ECO:0000259" key="12">
    <source>
        <dbReference type="Pfam" id="PF04561"/>
    </source>
</evidence>
<evidence type="ECO:0000256" key="9">
    <source>
        <dbReference type="RuleBase" id="RU363031"/>
    </source>
</evidence>
<dbReference type="InterPro" id="IPR007641">
    <property type="entry name" value="RNA_pol_Rpb2_7"/>
</dbReference>
<feature type="domain" description="DNA-directed RNA polymerase subunit 2 hybrid-binding" evidence="10">
    <location>
        <begin position="964"/>
        <end position="1361"/>
    </location>
</feature>
<proteinExistence type="inferred from homology"/>
<dbReference type="InterPro" id="IPR007120">
    <property type="entry name" value="DNA-dir_RNAP_su2_dom"/>
</dbReference>
<evidence type="ECO:0000256" key="2">
    <source>
        <dbReference type="ARBA" id="ARBA00022478"/>
    </source>
</evidence>
<dbReference type="InterPro" id="IPR007642">
    <property type="entry name" value="RNA_pol_Rpb2_2"/>
</dbReference>
<evidence type="ECO:0000256" key="1">
    <source>
        <dbReference type="ARBA" id="ARBA00006835"/>
    </source>
</evidence>
<dbReference type="InterPro" id="IPR014724">
    <property type="entry name" value="RNA_pol_RPB2_OB-fold"/>
</dbReference>
<evidence type="ECO:0000256" key="4">
    <source>
        <dbReference type="ARBA" id="ARBA00022695"/>
    </source>
</evidence>
<comment type="function">
    <text evidence="7 9">DNA-dependent RNA polymerase catalyzes the transcription of DNA into RNA using the four ribonucleoside triphosphates as substrates.</text>
</comment>
<dbReference type="Pfam" id="PF04560">
    <property type="entry name" value="RNA_pol_Rpb2_7"/>
    <property type="match status" value="1"/>
</dbReference>
<dbReference type="Pfam" id="PF04565">
    <property type="entry name" value="RNA_pol_Rpb2_3"/>
    <property type="match status" value="1"/>
</dbReference>
<evidence type="ECO:0000259" key="14">
    <source>
        <dbReference type="Pfam" id="PF10385"/>
    </source>
</evidence>
<dbReference type="InterPro" id="IPR010243">
    <property type="entry name" value="RNA_pol_bsu_bac"/>
</dbReference>
<dbReference type="Pfam" id="PF04561">
    <property type="entry name" value="RNA_pol_Rpb2_2"/>
    <property type="match status" value="1"/>
</dbReference>
<dbReference type="Gene3D" id="2.40.50.100">
    <property type="match status" value="1"/>
</dbReference>
<feature type="domain" description="RNA polymerase Rpb2" evidence="13">
    <location>
        <begin position="757"/>
        <end position="825"/>
    </location>
</feature>
<feature type="domain" description="RNA polymerase Rpb2" evidence="12">
    <location>
        <begin position="557"/>
        <end position="703"/>
    </location>
</feature>
<dbReference type="InterPro" id="IPR007645">
    <property type="entry name" value="RNA_pol_Rpb2_3"/>
</dbReference>
<dbReference type="InterPro" id="IPR037034">
    <property type="entry name" value="RNA_pol_Rpb2_2_sf"/>
</dbReference>
<dbReference type="InterPro" id="IPR019462">
    <property type="entry name" value="DNA-dir_RNA_pol_bsu_external_1"/>
</dbReference>
<dbReference type="GO" id="GO:0000428">
    <property type="term" value="C:DNA-directed RNA polymerase complex"/>
    <property type="evidence" value="ECO:0007669"/>
    <property type="project" value="UniProtKB-KW"/>
</dbReference>
<dbReference type="Gene3D" id="2.30.150.10">
    <property type="entry name" value="DNA-directed RNA polymerase, beta subunit, external 1 domain"/>
    <property type="match status" value="1"/>
</dbReference>
<comment type="subcellular location">
    <subcellularLocation>
        <location evidence="7">Plastid</location>
        <location evidence="7">Chloroplast</location>
    </subcellularLocation>
</comment>
<keyword evidence="2 7" id="KW-0240">DNA-directed RNA polymerase</keyword>
<dbReference type="SUPFAM" id="SSF64484">
    <property type="entry name" value="beta and beta-prime subunits of DNA dependent RNA-polymerase"/>
    <property type="match status" value="2"/>
</dbReference>
<feature type="domain" description="DNA-directed RNA polymerase beta subunit external 1" evidence="14">
    <location>
        <begin position="836"/>
        <end position="902"/>
    </location>
</feature>
<evidence type="ECO:0000256" key="5">
    <source>
        <dbReference type="ARBA" id="ARBA00023163"/>
    </source>
</evidence>
<dbReference type="Gene3D" id="3.90.1110.10">
    <property type="entry name" value="RNA polymerase Rpb2, domain 2"/>
    <property type="match status" value="1"/>
</dbReference>
<comment type="subunit">
    <text evidence="7 9">In plastids the minimal PEP RNA polymerase catalytic core is composed of four subunits: alpha, beta, beta', and beta''. When a (nuclear-encoded) sigma factor is associated with the core the holoenzyme is formed, which can initiate transcription.</text>
</comment>
<evidence type="ECO:0000256" key="3">
    <source>
        <dbReference type="ARBA" id="ARBA00022679"/>
    </source>
</evidence>
<dbReference type="GeneID" id="42889460"/>
<dbReference type="GO" id="GO:0006351">
    <property type="term" value="P:DNA-templated transcription"/>
    <property type="evidence" value="ECO:0007669"/>
    <property type="project" value="UniProtKB-UniRule"/>
</dbReference>
<dbReference type="GO" id="GO:0009507">
    <property type="term" value="C:chloroplast"/>
    <property type="evidence" value="ECO:0007669"/>
    <property type="project" value="UniProtKB-SubCell"/>
</dbReference>
<evidence type="ECO:0000259" key="10">
    <source>
        <dbReference type="Pfam" id="PF00562"/>
    </source>
</evidence>